<organism evidence="7 8">
    <name type="scientific">Deinococcus xinjiangensis</name>
    <dbReference type="NCBI Taxonomy" id="457454"/>
    <lineage>
        <taxon>Bacteria</taxon>
        <taxon>Thermotogati</taxon>
        <taxon>Deinococcota</taxon>
        <taxon>Deinococci</taxon>
        <taxon>Deinococcales</taxon>
        <taxon>Deinococcaceae</taxon>
        <taxon>Deinococcus</taxon>
    </lineage>
</organism>
<dbReference type="Pfam" id="PF08279">
    <property type="entry name" value="HTH_11"/>
    <property type="match status" value="1"/>
</dbReference>
<keyword evidence="4" id="KW-0092">Biotin</keyword>
<dbReference type="Proteomes" id="UP001458946">
    <property type="component" value="Unassembled WGS sequence"/>
</dbReference>
<dbReference type="InterPro" id="IPR004143">
    <property type="entry name" value="BPL_LPL_catalytic"/>
</dbReference>
<dbReference type="InterPro" id="IPR004408">
    <property type="entry name" value="Biotin_CoA_COase_ligase"/>
</dbReference>
<dbReference type="Gene3D" id="1.10.10.10">
    <property type="entry name" value="Winged helix-like DNA-binding domain superfamily/Winged helix DNA-binding domain"/>
    <property type="match status" value="1"/>
</dbReference>
<dbReference type="InterPro" id="IPR045864">
    <property type="entry name" value="aa-tRNA-synth_II/BPL/LPL"/>
</dbReference>
<evidence type="ECO:0000313" key="8">
    <source>
        <dbReference type="Proteomes" id="UP001458946"/>
    </source>
</evidence>
<dbReference type="EC" id="6.3.4.15" evidence="5"/>
<dbReference type="PANTHER" id="PTHR12835:SF5">
    <property type="entry name" value="BIOTIN--PROTEIN LIGASE"/>
    <property type="match status" value="1"/>
</dbReference>
<keyword evidence="2" id="KW-0547">Nucleotide-binding</keyword>
<dbReference type="Gene3D" id="3.30.930.10">
    <property type="entry name" value="Bira Bifunctional Protein, Domain 2"/>
    <property type="match status" value="1"/>
</dbReference>
<reference evidence="7 8" key="1">
    <citation type="submission" date="2024-02" db="EMBL/GenBank/DDBJ databases">
        <title>Deinococcus xinjiangensis NBRC 107630.</title>
        <authorList>
            <person name="Ichikawa N."/>
            <person name="Katano-Makiyama Y."/>
            <person name="Hidaka K."/>
        </authorList>
    </citation>
    <scope>NUCLEOTIDE SEQUENCE [LARGE SCALE GENOMIC DNA]</scope>
    <source>
        <strain evidence="7 8">NBRC 107630</strain>
    </source>
</reference>
<dbReference type="PANTHER" id="PTHR12835">
    <property type="entry name" value="BIOTIN PROTEIN LIGASE"/>
    <property type="match status" value="1"/>
</dbReference>
<keyword evidence="1 7" id="KW-0436">Ligase</keyword>
<dbReference type="SUPFAM" id="SSF50037">
    <property type="entry name" value="C-terminal domain of transcriptional repressors"/>
    <property type="match status" value="1"/>
</dbReference>
<dbReference type="RefSeq" id="WP_353544341.1">
    <property type="nucleotide sequence ID" value="NZ_BAABRN010000116.1"/>
</dbReference>
<dbReference type="NCBIfam" id="TIGR00121">
    <property type="entry name" value="birA_ligase"/>
    <property type="match status" value="1"/>
</dbReference>
<evidence type="ECO:0000256" key="3">
    <source>
        <dbReference type="ARBA" id="ARBA00022840"/>
    </source>
</evidence>
<evidence type="ECO:0000256" key="5">
    <source>
        <dbReference type="ARBA" id="ARBA00024227"/>
    </source>
</evidence>
<evidence type="ECO:0000256" key="2">
    <source>
        <dbReference type="ARBA" id="ARBA00022741"/>
    </source>
</evidence>
<dbReference type="PROSITE" id="PS51733">
    <property type="entry name" value="BPL_LPL_CATALYTIC"/>
    <property type="match status" value="1"/>
</dbReference>
<sequence>MPQRLLPFLTAEPQTGEALGQQLGVGRVTIHTLVKKLQEEGVPLLTTRGGYALEAGTPAPALVRRRGQFGGAMRYFGTLESTQDEIRRWADNSLSPAPHGAVVVAERQTGGRGRRGKVWQSPPQTLMFSLLLLRGPDGLSPLNLSELALLPLAAGVALQEAAGVGALKWPNDLLTPDRRKLAGILLEADLRGEEARRAVLGIGVNVAQAPAGAACLAEFRPDLTRAELLGDLLWALEYWLAQPPERVLAAWRGRNQTLGQAVQVSMPRGLLSGVAHDLDAQGGLIIQTPSGQQHTVHAGDVQLVGTLSAEAALPLSSGHDAAP</sequence>
<feature type="domain" description="BPL/LPL catalytic" evidence="6">
    <location>
        <begin position="70"/>
        <end position="244"/>
    </location>
</feature>
<accession>A0ABP9VLX0</accession>
<evidence type="ECO:0000256" key="1">
    <source>
        <dbReference type="ARBA" id="ARBA00022598"/>
    </source>
</evidence>
<dbReference type="GO" id="GO:0016874">
    <property type="term" value="F:ligase activity"/>
    <property type="evidence" value="ECO:0007669"/>
    <property type="project" value="UniProtKB-KW"/>
</dbReference>
<name>A0ABP9VLX0_9DEIO</name>
<evidence type="ECO:0000259" key="6">
    <source>
        <dbReference type="PROSITE" id="PS51733"/>
    </source>
</evidence>
<proteinExistence type="predicted"/>
<dbReference type="Gene3D" id="2.30.30.100">
    <property type="match status" value="1"/>
</dbReference>
<dbReference type="InterPro" id="IPR003142">
    <property type="entry name" value="BPL_C"/>
</dbReference>
<evidence type="ECO:0000256" key="4">
    <source>
        <dbReference type="ARBA" id="ARBA00023267"/>
    </source>
</evidence>
<comment type="caution">
    <text evidence="7">The sequence shown here is derived from an EMBL/GenBank/DDBJ whole genome shotgun (WGS) entry which is preliminary data.</text>
</comment>
<keyword evidence="3" id="KW-0067">ATP-binding</keyword>
<dbReference type="Pfam" id="PF02237">
    <property type="entry name" value="BPL_C"/>
    <property type="match status" value="1"/>
</dbReference>
<gene>
    <name evidence="7" type="primary">birA</name>
    <name evidence="7" type="ORF">Dxin01_04153</name>
</gene>
<dbReference type="InterPro" id="IPR036390">
    <property type="entry name" value="WH_DNA-bd_sf"/>
</dbReference>
<dbReference type="CDD" id="cd16442">
    <property type="entry name" value="BPL"/>
    <property type="match status" value="1"/>
</dbReference>
<dbReference type="Pfam" id="PF03099">
    <property type="entry name" value="BPL_LplA_LipB"/>
    <property type="match status" value="1"/>
</dbReference>
<dbReference type="SUPFAM" id="SSF46785">
    <property type="entry name" value="Winged helix' DNA-binding domain"/>
    <property type="match status" value="1"/>
</dbReference>
<dbReference type="InterPro" id="IPR013196">
    <property type="entry name" value="HTH_11"/>
</dbReference>
<dbReference type="SUPFAM" id="SSF55681">
    <property type="entry name" value="Class II aaRS and biotin synthetases"/>
    <property type="match status" value="1"/>
</dbReference>
<keyword evidence="8" id="KW-1185">Reference proteome</keyword>
<dbReference type="EMBL" id="BAABRN010000116">
    <property type="protein sequence ID" value="GAA5504383.1"/>
    <property type="molecule type" value="Genomic_DNA"/>
</dbReference>
<protein>
    <recommendedName>
        <fullName evidence="5">biotin--[biotin carboxyl-carrier protein] ligase</fullName>
        <ecNumber evidence="5">6.3.4.15</ecNumber>
    </recommendedName>
</protein>
<dbReference type="InterPro" id="IPR008988">
    <property type="entry name" value="Transcriptional_repressor_C"/>
</dbReference>
<evidence type="ECO:0000313" key="7">
    <source>
        <dbReference type="EMBL" id="GAA5504383.1"/>
    </source>
</evidence>
<dbReference type="InterPro" id="IPR036388">
    <property type="entry name" value="WH-like_DNA-bd_sf"/>
</dbReference>